<keyword evidence="4 5" id="KW-0413">Isomerase</keyword>
<dbReference type="InterPro" id="IPR002130">
    <property type="entry name" value="Cyclophilin-type_PPIase_dom"/>
</dbReference>
<comment type="similarity">
    <text evidence="2 5">Belongs to the cyclophilin-type PPIase family.</text>
</comment>
<dbReference type="SUPFAM" id="SSF50891">
    <property type="entry name" value="Cyclophilin-like"/>
    <property type="match status" value="1"/>
</dbReference>
<dbReference type="GO" id="GO:0006457">
    <property type="term" value="P:protein folding"/>
    <property type="evidence" value="ECO:0007669"/>
    <property type="project" value="InterPro"/>
</dbReference>
<sequence>MQLTEGVDYKAVLHTSKGDITLDLFEQESPATVNNFVFLAKEGFYNGTIFHRIIKDFMIQGGDPTGTGRGGPGYAFADEFNEVNLVRGSLAMANSGPNTNGSQFFIVTAEATPWLDGAHTNFGKVIEGMEIVAAIEGSQTDSGDRPLEDIVVTSVEITEE</sequence>
<evidence type="ECO:0000256" key="1">
    <source>
        <dbReference type="ARBA" id="ARBA00002388"/>
    </source>
</evidence>
<evidence type="ECO:0000313" key="7">
    <source>
        <dbReference type="EMBL" id="OGC47942.1"/>
    </source>
</evidence>
<dbReference type="STRING" id="1802617.A2886_01330"/>
<dbReference type="Proteomes" id="UP000176608">
    <property type="component" value="Unassembled WGS sequence"/>
</dbReference>
<protein>
    <recommendedName>
        <fullName evidence="5">Peptidyl-prolyl cis-trans isomerase</fullName>
        <shortName evidence="5">PPIase</shortName>
        <ecNumber evidence="5">5.2.1.8</ecNumber>
    </recommendedName>
</protein>
<gene>
    <name evidence="7" type="ORF">A2886_01330</name>
</gene>
<evidence type="ECO:0000259" key="6">
    <source>
        <dbReference type="PROSITE" id="PS50072"/>
    </source>
</evidence>
<dbReference type="AlphaFoldDB" id="A0A1F4USQ5"/>
<comment type="catalytic activity">
    <reaction evidence="5">
        <text>[protein]-peptidylproline (omega=180) = [protein]-peptidylproline (omega=0)</text>
        <dbReference type="Rhea" id="RHEA:16237"/>
        <dbReference type="Rhea" id="RHEA-COMP:10747"/>
        <dbReference type="Rhea" id="RHEA-COMP:10748"/>
        <dbReference type="ChEBI" id="CHEBI:83833"/>
        <dbReference type="ChEBI" id="CHEBI:83834"/>
        <dbReference type="EC" id="5.2.1.8"/>
    </reaction>
</comment>
<proteinExistence type="inferred from homology"/>
<dbReference type="Gene3D" id="2.40.100.10">
    <property type="entry name" value="Cyclophilin-like"/>
    <property type="match status" value="1"/>
</dbReference>
<dbReference type="CDD" id="cd00317">
    <property type="entry name" value="cyclophilin"/>
    <property type="match status" value="1"/>
</dbReference>
<accession>A0A1F4USQ5</accession>
<dbReference type="EC" id="5.2.1.8" evidence="5"/>
<organism evidence="7 8">
    <name type="scientific">candidate division WWE3 bacterium RIFCSPHIGHO2_01_FULL_42_13</name>
    <dbReference type="NCBI Taxonomy" id="1802617"/>
    <lineage>
        <taxon>Bacteria</taxon>
        <taxon>Katanobacteria</taxon>
    </lineage>
</organism>
<dbReference type="GO" id="GO:0003755">
    <property type="term" value="F:peptidyl-prolyl cis-trans isomerase activity"/>
    <property type="evidence" value="ECO:0007669"/>
    <property type="project" value="UniProtKB-UniRule"/>
</dbReference>
<dbReference type="InterPro" id="IPR024936">
    <property type="entry name" value="Cyclophilin-type_PPIase"/>
</dbReference>
<evidence type="ECO:0000256" key="3">
    <source>
        <dbReference type="ARBA" id="ARBA00023110"/>
    </source>
</evidence>
<dbReference type="PANTHER" id="PTHR45625:SF4">
    <property type="entry name" value="PEPTIDYLPROLYL ISOMERASE DOMAIN AND WD REPEAT-CONTAINING PROTEIN 1"/>
    <property type="match status" value="1"/>
</dbReference>
<name>A0A1F4USQ5_UNCKA</name>
<comment type="caution">
    <text evidence="7">The sequence shown here is derived from an EMBL/GenBank/DDBJ whole genome shotgun (WGS) entry which is preliminary data.</text>
</comment>
<feature type="domain" description="PPIase cyclophilin-type" evidence="6">
    <location>
        <begin position="18"/>
        <end position="157"/>
    </location>
</feature>
<evidence type="ECO:0000256" key="5">
    <source>
        <dbReference type="RuleBase" id="RU363019"/>
    </source>
</evidence>
<reference evidence="7 8" key="1">
    <citation type="journal article" date="2016" name="Nat. Commun.">
        <title>Thousands of microbial genomes shed light on interconnected biogeochemical processes in an aquifer system.</title>
        <authorList>
            <person name="Anantharaman K."/>
            <person name="Brown C.T."/>
            <person name="Hug L.A."/>
            <person name="Sharon I."/>
            <person name="Castelle C.J."/>
            <person name="Probst A.J."/>
            <person name="Thomas B.C."/>
            <person name="Singh A."/>
            <person name="Wilkins M.J."/>
            <person name="Karaoz U."/>
            <person name="Brodie E.L."/>
            <person name="Williams K.H."/>
            <person name="Hubbard S.S."/>
            <person name="Banfield J.F."/>
        </authorList>
    </citation>
    <scope>NUCLEOTIDE SEQUENCE [LARGE SCALE GENOMIC DNA]</scope>
</reference>
<dbReference type="InterPro" id="IPR020892">
    <property type="entry name" value="Cyclophilin-type_PPIase_CS"/>
</dbReference>
<evidence type="ECO:0000256" key="4">
    <source>
        <dbReference type="ARBA" id="ARBA00023235"/>
    </source>
</evidence>
<dbReference type="InterPro" id="IPR029000">
    <property type="entry name" value="Cyclophilin-like_dom_sf"/>
</dbReference>
<dbReference type="PROSITE" id="PS50072">
    <property type="entry name" value="CSA_PPIASE_2"/>
    <property type="match status" value="1"/>
</dbReference>
<dbReference type="PIRSF" id="PIRSF001467">
    <property type="entry name" value="Peptidylpro_ismrse"/>
    <property type="match status" value="1"/>
</dbReference>
<keyword evidence="3 5" id="KW-0697">Rotamase</keyword>
<dbReference type="Pfam" id="PF00160">
    <property type="entry name" value="Pro_isomerase"/>
    <property type="match status" value="1"/>
</dbReference>
<comment type="function">
    <text evidence="1 5">PPIases accelerate the folding of proteins. It catalyzes the cis-trans isomerization of proline imidic peptide bonds in oligopeptides.</text>
</comment>
<dbReference type="PRINTS" id="PR00153">
    <property type="entry name" value="CSAPPISMRASE"/>
</dbReference>
<dbReference type="EMBL" id="MEVA01000001">
    <property type="protein sequence ID" value="OGC47942.1"/>
    <property type="molecule type" value="Genomic_DNA"/>
</dbReference>
<evidence type="ECO:0000256" key="2">
    <source>
        <dbReference type="ARBA" id="ARBA00007365"/>
    </source>
</evidence>
<evidence type="ECO:0000313" key="8">
    <source>
        <dbReference type="Proteomes" id="UP000176608"/>
    </source>
</evidence>
<dbReference type="PANTHER" id="PTHR45625">
    <property type="entry name" value="PEPTIDYL-PROLYL CIS-TRANS ISOMERASE-RELATED"/>
    <property type="match status" value="1"/>
</dbReference>
<dbReference type="InterPro" id="IPR044666">
    <property type="entry name" value="Cyclophilin_A-like"/>
</dbReference>
<dbReference type="PROSITE" id="PS00170">
    <property type="entry name" value="CSA_PPIASE_1"/>
    <property type="match status" value="1"/>
</dbReference>